<dbReference type="GO" id="GO:1901170">
    <property type="term" value="P:naphthalene catabolic process"/>
    <property type="evidence" value="ECO:0007669"/>
    <property type="project" value="InterPro"/>
</dbReference>
<dbReference type="InterPro" id="IPR036249">
    <property type="entry name" value="Thioredoxin-like_sf"/>
</dbReference>
<dbReference type="GO" id="GO:0004602">
    <property type="term" value="F:glutathione peroxidase activity"/>
    <property type="evidence" value="ECO:0007669"/>
    <property type="project" value="TreeGrafter"/>
</dbReference>
<dbReference type="RefSeq" id="WP_147848572.1">
    <property type="nucleotide sequence ID" value="NZ_VDUZ01000022.1"/>
</dbReference>
<feature type="active site" description="Nucleophile" evidence="2">
    <location>
        <position position="12"/>
    </location>
</feature>
<dbReference type="PANTHER" id="PTHR42943">
    <property type="entry name" value="GLUTATHIONE S-TRANSFERASE KAPPA"/>
    <property type="match status" value="1"/>
</dbReference>
<sequence length="199" mass="21973">MPTLEFWYDFASPYSWMAAERIDGLAAAAGLAVRWRPFIIGPILRLRPDNPSPLQNAPPAQRAYRRRDVERLCARYGLPLRWPTSYPRNGLLGARLARAASPDIRPALSRAIYRANFVDDREISDATVIRDVVAAQGLDADALLAAALTDANKRGLVADVDAAIAHGIFGAPSFLIGPELFWGNDRLELAIAWAQQPWL</sequence>
<dbReference type="EC" id="5.99.1.4" evidence="1"/>
<dbReference type="GO" id="GO:0006749">
    <property type="term" value="P:glutathione metabolic process"/>
    <property type="evidence" value="ECO:0007669"/>
    <property type="project" value="TreeGrafter"/>
</dbReference>
<evidence type="ECO:0000313" key="4">
    <source>
        <dbReference type="EMBL" id="TXL73778.1"/>
    </source>
</evidence>
<evidence type="ECO:0000256" key="2">
    <source>
        <dbReference type="PIRSR" id="PIRSR006386-1"/>
    </source>
</evidence>
<dbReference type="PIRSF" id="PIRSF006386">
    <property type="entry name" value="HCCAis_GSTk"/>
    <property type="match status" value="1"/>
</dbReference>
<dbReference type="InterPro" id="IPR044087">
    <property type="entry name" value="NahD-like"/>
</dbReference>
<name>A0A5C8PK59_9HYPH</name>
<dbReference type="GO" id="GO:0018845">
    <property type="term" value="F:2-hydroxychromene-2-carboxylate isomerase activity"/>
    <property type="evidence" value="ECO:0007669"/>
    <property type="project" value="UniProtKB-UniRule"/>
</dbReference>
<comment type="catalytic activity">
    <reaction evidence="1">
        <text>2-hydroxychromene-2-carboxylate = (3E)-4-(2-hydroxyphenyl)-2-oxobut-3-enoate</text>
        <dbReference type="Rhea" id="RHEA:27401"/>
        <dbReference type="ChEBI" id="CHEBI:59350"/>
        <dbReference type="ChEBI" id="CHEBI:59353"/>
        <dbReference type="EC" id="5.99.1.4"/>
    </reaction>
</comment>
<dbReference type="CDD" id="cd03022">
    <property type="entry name" value="DsbA_HCCA_Iso"/>
    <property type="match status" value="1"/>
</dbReference>
<comment type="caution">
    <text evidence="4">The sequence shown here is derived from an EMBL/GenBank/DDBJ whole genome shotgun (WGS) entry which is preliminary data.</text>
</comment>
<reference evidence="4 5" key="1">
    <citation type="submission" date="2019-06" db="EMBL/GenBank/DDBJ databases">
        <title>New taxonomy in bacterial strain CC-CFT640, isolated from vineyard.</title>
        <authorList>
            <person name="Lin S.-Y."/>
            <person name="Tsai C.-F."/>
            <person name="Young C.-C."/>
        </authorList>
    </citation>
    <scope>NUCLEOTIDE SEQUENCE [LARGE SCALE GENOMIC DNA]</scope>
    <source>
        <strain evidence="4 5">CC-CFT640</strain>
    </source>
</reference>
<proteinExistence type="inferred from homology"/>
<dbReference type="PANTHER" id="PTHR42943:SF2">
    <property type="entry name" value="GLUTATHIONE S-TRANSFERASE KAPPA 1"/>
    <property type="match status" value="1"/>
</dbReference>
<keyword evidence="1 4" id="KW-0413">Isomerase</keyword>
<dbReference type="Pfam" id="PF01323">
    <property type="entry name" value="DSBA"/>
    <property type="match status" value="1"/>
</dbReference>
<organism evidence="4 5">
    <name type="scientific">Vineibacter terrae</name>
    <dbReference type="NCBI Taxonomy" id="2586908"/>
    <lineage>
        <taxon>Bacteria</taxon>
        <taxon>Pseudomonadati</taxon>
        <taxon>Pseudomonadota</taxon>
        <taxon>Alphaproteobacteria</taxon>
        <taxon>Hyphomicrobiales</taxon>
        <taxon>Vineibacter</taxon>
    </lineage>
</organism>
<dbReference type="GO" id="GO:0004364">
    <property type="term" value="F:glutathione transferase activity"/>
    <property type="evidence" value="ECO:0007669"/>
    <property type="project" value="TreeGrafter"/>
</dbReference>
<comment type="similarity">
    <text evidence="1">Belongs to the GST superfamily. NadH family.</text>
</comment>
<feature type="domain" description="DSBA-like thioredoxin" evidence="3">
    <location>
        <begin position="3"/>
        <end position="188"/>
    </location>
</feature>
<gene>
    <name evidence="4" type="ORF">FHP25_19150</name>
</gene>
<protein>
    <recommendedName>
        <fullName evidence="1">2-hydroxychromene-2-carboxylate isomerase</fullName>
        <ecNumber evidence="1">5.99.1.4</ecNumber>
    </recommendedName>
</protein>
<dbReference type="EMBL" id="VDUZ01000022">
    <property type="protein sequence ID" value="TXL73778.1"/>
    <property type="molecule type" value="Genomic_DNA"/>
</dbReference>
<dbReference type="InterPro" id="IPR014440">
    <property type="entry name" value="HCCAis_GSTk"/>
</dbReference>
<evidence type="ECO:0000259" key="3">
    <source>
        <dbReference type="Pfam" id="PF01323"/>
    </source>
</evidence>
<dbReference type="Proteomes" id="UP000321638">
    <property type="component" value="Unassembled WGS sequence"/>
</dbReference>
<dbReference type="OrthoDB" id="5244108at2"/>
<accession>A0A5C8PK59</accession>
<dbReference type="AlphaFoldDB" id="A0A5C8PK59"/>
<dbReference type="InterPro" id="IPR001853">
    <property type="entry name" value="DSBA-like_thioredoxin_dom"/>
</dbReference>
<keyword evidence="5" id="KW-1185">Reference proteome</keyword>
<evidence type="ECO:0000313" key="5">
    <source>
        <dbReference type="Proteomes" id="UP000321638"/>
    </source>
</evidence>
<dbReference type="SUPFAM" id="SSF52833">
    <property type="entry name" value="Thioredoxin-like"/>
    <property type="match status" value="1"/>
</dbReference>
<evidence type="ECO:0000256" key="1">
    <source>
        <dbReference type="PIRNR" id="PIRNR006386"/>
    </source>
</evidence>
<dbReference type="Gene3D" id="3.40.30.10">
    <property type="entry name" value="Glutaredoxin"/>
    <property type="match status" value="1"/>
</dbReference>
<dbReference type="InterPro" id="IPR051924">
    <property type="entry name" value="GST_Kappa/NadH"/>
</dbReference>